<accession>A0A4C1X1L5</accession>
<keyword evidence="2" id="KW-1185">Reference proteome</keyword>
<name>A0A4C1X1L5_EUMVA</name>
<reference evidence="1 2" key="1">
    <citation type="journal article" date="2019" name="Commun. Biol.">
        <title>The bagworm genome reveals a unique fibroin gene that provides high tensile strength.</title>
        <authorList>
            <person name="Kono N."/>
            <person name="Nakamura H."/>
            <person name="Ohtoshi R."/>
            <person name="Tomita M."/>
            <person name="Numata K."/>
            <person name="Arakawa K."/>
        </authorList>
    </citation>
    <scope>NUCLEOTIDE SEQUENCE [LARGE SCALE GENOMIC DNA]</scope>
</reference>
<protein>
    <submittedName>
        <fullName evidence="1">Uncharacterized protein</fullName>
    </submittedName>
</protein>
<gene>
    <name evidence="1" type="ORF">EVAR_41393_1</name>
</gene>
<evidence type="ECO:0000313" key="2">
    <source>
        <dbReference type="Proteomes" id="UP000299102"/>
    </source>
</evidence>
<sequence length="136" mass="15601">MFELPRACTWDLPTHSLSLSYSLPLCIFRPLSLSRWNIRHYSLLTLALACNSWVICLAKLIFEVTSTLHTAKPRSVLSKQSNGGSVLRQNGQDHNFECFGNGVVMLHVYRHTLPHMRFGYIRIEDGFYHAPFGKYS</sequence>
<evidence type="ECO:0000313" key="1">
    <source>
        <dbReference type="EMBL" id="GBP56207.1"/>
    </source>
</evidence>
<proteinExistence type="predicted"/>
<dbReference type="AlphaFoldDB" id="A0A4C1X1L5"/>
<dbReference type="Proteomes" id="UP000299102">
    <property type="component" value="Unassembled WGS sequence"/>
</dbReference>
<organism evidence="1 2">
    <name type="scientific">Eumeta variegata</name>
    <name type="common">Bagworm moth</name>
    <name type="synonym">Eumeta japonica</name>
    <dbReference type="NCBI Taxonomy" id="151549"/>
    <lineage>
        <taxon>Eukaryota</taxon>
        <taxon>Metazoa</taxon>
        <taxon>Ecdysozoa</taxon>
        <taxon>Arthropoda</taxon>
        <taxon>Hexapoda</taxon>
        <taxon>Insecta</taxon>
        <taxon>Pterygota</taxon>
        <taxon>Neoptera</taxon>
        <taxon>Endopterygota</taxon>
        <taxon>Lepidoptera</taxon>
        <taxon>Glossata</taxon>
        <taxon>Ditrysia</taxon>
        <taxon>Tineoidea</taxon>
        <taxon>Psychidae</taxon>
        <taxon>Oiketicinae</taxon>
        <taxon>Eumeta</taxon>
    </lineage>
</organism>
<comment type="caution">
    <text evidence="1">The sequence shown here is derived from an EMBL/GenBank/DDBJ whole genome shotgun (WGS) entry which is preliminary data.</text>
</comment>
<dbReference type="EMBL" id="BGZK01000687">
    <property type="protein sequence ID" value="GBP56207.1"/>
    <property type="molecule type" value="Genomic_DNA"/>
</dbReference>